<gene>
    <name evidence="2" type="ORF">SAMN05660330_04334</name>
</gene>
<dbReference type="InterPro" id="IPR012337">
    <property type="entry name" value="RNaseH-like_sf"/>
</dbReference>
<evidence type="ECO:0000313" key="2">
    <source>
        <dbReference type="EMBL" id="SDP83814.1"/>
    </source>
</evidence>
<feature type="non-terminal residue" evidence="2">
    <location>
        <position position="1"/>
    </location>
</feature>
<protein>
    <submittedName>
        <fullName evidence="2">Integrase core domain-containing protein</fullName>
    </submittedName>
</protein>
<dbReference type="AlphaFoldDB" id="A0A1H0VZH4"/>
<dbReference type="EMBL" id="FNJI01000079">
    <property type="protein sequence ID" value="SDP83814.1"/>
    <property type="molecule type" value="Genomic_DNA"/>
</dbReference>
<dbReference type="InterPro" id="IPR036397">
    <property type="entry name" value="RNaseH_sf"/>
</dbReference>
<dbReference type="InterPro" id="IPR001584">
    <property type="entry name" value="Integrase_cat-core"/>
</dbReference>
<name>A0A1H0VZH4_9BACT</name>
<dbReference type="SUPFAM" id="SSF53098">
    <property type="entry name" value="Ribonuclease H-like"/>
    <property type="match status" value="1"/>
</dbReference>
<accession>A0A1H0VZH4</accession>
<dbReference type="RefSeq" id="WP_143005603.1">
    <property type="nucleotide sequence ID" value="NZ_FNJI01000079.1"/>
</dbReference>
<dbReference type="Gene3D" id="3.30.420.10">
    <property type="entry name" value="Ribonuclease H-like superfamily/Ribonuclease H"/>
    <property type="match status" value="1"/>
</dbReference>
<reference evidence="2 3" key="1">
    <citation type="submission" date="2016-10" db="EMBL/GenBank/DDBJ databases">
        <authorList>
            <person name="de Groot N.N."/>
        </authorList>
    </citation>
    <scope>NUCLEOTIDE SEQUENCE [LARGE SCALE GENOMIC DNA]</scope>
    <source>
        <strain evidence="2 3">DSM 12130</strain>
    </source>
</reference>
<keyword evidence="3" id="KW-1185">Reference proteome</keyword>
<dbReference type="GO" id="GO:0003676">
    <property type="term" value="F:nucleic acid binding"/>
    <property type="evidence" value="ECO:0007669"/>
    <property type="project" value="InterPro"/>
</dbReference>
<dbReference type="OrthoDB" id="5456148at2"/>
<organism evidence="2 3">
    <name type="scientific">Desulforhopalus singaporensis</name>
    <dbReference type="NCBI Taxonomy" id="91360"/>
    <lineage>
        <taxon>Bacteria</taxon>
        <taxon>Pseudomonadati</taxon>
        <taxon>Thermodesulfobacteriota</taxon>
        <taxon>Desulfobulbia</taxon>
        <taxon>Desulfobulbales</taxon>
        <taxon>Desulfocapsaceae</taxon>
        <taxon>Desulforhopalus</taxon>
    </lineage>
</organism>
<evidence type="ECO:0000259" key="1">
    <source>
        <dbReference type="PROSITE" id="PS50994"/>
    </source>
</evidence>
<dbReference type="PROSITE" id="PS50994">
    <property type="entry name" value="INTEGRASE"/>
    <property type="match status" value="1"/>
</dbReference>
<sequence>KHIRSRPHHPMTLGKIERFWKTILQEFLFRAQFDSFEDAQQRIAIWINYYNHRRPHQGIKGLCPADRYFEIQNELKKTLAKGVEENALELALRGRPRDPFYMVGRMNVSFSIEI</sequence>
<dbReference type="GO" id="GO:0015074">
    <property type="term" value="P:DNA integration"/>
    <property type="evidence" value="ECO:0007669"/>
    <property type="project" value="InterPro"/>
</dbReference>
<feature type="domain" description="Integrase catalytic" evidence="1">
    <location>
        <begin position="1"/>
        <end position="72"/>
    </location>
</feature>
<dbReference type="Pfam" id="PF13683">
    <property type="entry name" value="rve_3"/>
    <property type="match status" value="1"/>
</dbReference>
<evidence type="ECO:0000313" key="3">
    <source>
        <dbReference type="Proteomes" id="UP000199073"/>
    </source>
</evidence>
<dbReference type="Proteomes" id="UP000199073">
    <property type="component" value="Unassembled WGS sequence"/>
</dbReference>
<dbReference type="STRING" id="91360.SAMN05660330_04334"/>
<proteinExistence type="predicted"/>